<dbReference type="HOGENOM" id="CLU_009875_0_0_1"/>
<dbReference type="GO" id="GO:0141156">
    <property type="term" value="P:cAMP/PKA signal transduction"/>
    <property type="evidence" value="ECO:0007669"/>
    <property type="project" value="EnsemblFungi"/>
</dbReference>
<sequence length="804" mass="91456">MEDTRTHSISANTPTPTPSNKQQQQVQQQVQATENTTTAAATTATGAATTAMITNESSASTSDSDAASPDPSSHHHNTVCEYTEMAQQRNITPSPYPNQQQQQQNNNNPIFKQFDSKTGQFLSTTIISSNNNIPFKPSSSFKSRSHSVPIIVHSSLRRLTNHNQIYRTQNIINYSNLNNFPNTNNTTTSQTNLSCGVMKKKSPPSKNHIQQQQQQQQLQNSSSLRNAIYLSQRKLNNNSMIQRNIHNNTNMDEISLQDRISYIQSTSLPIPLPPINLQCLKEIDLQEIVKNPQLRHDIIFDPLLQFRPNLDGDRGIKKKLIADKYWNDVENEIFVYLKRPDIFQYDHSRLGPLFDTLREVLLTIVPEKETSLITGVLDTELNIQELIKGSLIMSNLSDWLAQLFKHHCAPMRDPWVDKMSNKFKEADRENSLTKLIEGLKIIFQILEAMKLDIANHQIRLLRPALLSNAVEFEKQYFNSLMTSKKVNLNPSLNWFVSKYKERPETTITVPHIYKTCIRSILSLLSCRKMVKEYPTSLSFDHTRLILLRADIRQLVCLLVCRLLFQQLIANDQTIDKQTKDYINTSYSNQRLKSEIISIITDEHGNCRWTKNTLSLAIHLCKVINDLKLTRKNMDPTTQQHGFPTELDNSKIAFAKSWLSKQTQPLSEVYGVLENRVLKSLEDSIFTNSNCTVDGRVKQDFVYLYNNASSSSSNDTVSASSNVRGVGGDSSANLSTLINMEQKRNIQTSKQQTQGSSSNSAAGGVFAFQETEEYENIYRHLYTVINLHWSVFGSHYVDATRNSLK</sequence>
<dbReference type="Pfam" id="PF05794">
    <property type="entry name" value="Tcp11"/>
    <property type="match status" value="1"/>
</dbReference>
<evidence type="ECO:0000313" key="3">
    <source>
        <dbReference type="EMBL" id="CCC71861.1"/>
    </source>
</evidence>
<feature type="region of interest" description="Disordered" evidence="2">
    <location>
        <begin position="91"/>
        <end position="111"/>
    </location>
</feature>
<dbReference type="FunCoup" id="G0VK27">
    <property type="interactions" value="52"/>
</dbReference>
<dbReference type="OrthoDB" id="276323at2759"/>
<comment type="similarity">
    <text evidence="1">Belongs to the TCP11 family.</text>
</comment>
<dbReference type="PANTHER" id="PTHR12832">
    <property type="entry name" value="TESTIS-SPECIFIC PROTEIN PBS13 T-COMPLEX 11"/>
    <property type="match status" value="1"/>
</dbReference>
<feature type="region of interest" description="Disordered" evidence="2">
    <location>
        <begin position="195"/>
        <end position="221"/>
    </location>
</feature>
<reference key="2">
    <citation type="submission" date="2011-08" db="EMBL/GenBank/DDBJ databases">
        <title>Genome sequence of Naumovozyma castellii.</title>
        <authorList>
            <person name="Gordon J.L."/>
            <person name="Armisen D."/>
            <person name="Proux-Wera E."/>
            <person name="OhEigeartaigh S.S."/>
            <person name="Byrne K.P."/>
            <person name="Wolfe K.H."/>
        </authorList>
    </citation>
    <scope>NUCLEOTIDE SEQUENCE</scope>
    <source>
        <strain>Type strain:CBS 4309</strain>
    </source>
</reference>
<dbReference type="RefSeq" id="XP_003678203.1">
    <property type="nucleotide sequence ID" value="XM_003678155.1"/>
</dbReference>
<feature type="compositionally biased region" description="Low complexity" evidence="2">
    <location>
        <begin position="98"/>
        <end position="108"/>
    </location>
</feature>
<keyword evidence="4" id="KW-1185">Reference proteome</keyword>
<proteinExistence type="inferred from homology"/>
<organism evidence="3 4">
    <name type="scientific">Naumovozyma castellii</name>
    <name type="common">Yeast</name>
    <name type="synonym">Saccharomyces castellii</name>
    <dbReference type="NCBI Taxonomy" id="27288"/>
    <lineage>
        <taxon>Eukaryota</taxon>
        <taxon>Fungi</taxon>
        <taxon>Dikarya</taxon>
        <taxon>Ascomycota</taxon>
        <taxon>Saccharomycotina</taxon>
        <taxon>Saccharomycetes</taxon>
        <taxon>Saccharomycetales</taxon>
        <taxon>Saccharomycetaceae</taxon>
        <taxon>Naumovozyma</taxon>
    </lineage>
</organism>
<dbReference type="AlphaFoldDB" id="G0VK27"/>
<protein>
    <recommendedName>
        <fullName evidence="5">Protein SOK1</fullName>
    </recommendedName>
</protein>
<dbReference type="EMBL" id="HE576760">
    <property type="protein sequence ID" value="CCC71861.1"/>
    <property type="molecule type" value="Genomic_DNA"/>
</dbReference>
<reference evidence="3 4" key="1">
    <citation type="journal article" date="2011" name="Proc. Natl. Acad. Sci. U.S.A.">
        <title>Evolutionary erosion of yeast sex chromosomes by mating-type switching accidents.</title>
        <authorList>
            <person name="Gordon J.L."/>
            <person name="Armisen D."/>
            <person name="Proux-Wera E."/>
            <person name="Oheigeartaigh S.S."/>
            <person name="Byrne K.P."/>
            <person name="Wolfe K.H."/>
        </authorList>
    </citation>
    <scope>NUCLEOTIDE SEQUENCE [LARGE SCALE GENOMIC DNA]</scope>
    <source>
        <strain evidence="4">ATCC 76901 / BCRC 22586 / CBS 4309 / NBRC 1992 / NRRL Y-12630</strain>
    </source>
</reference>
<dbReference type="InParanoid" id="G0VK27"/>
<feature type="region of interest" description="Disordered" evidence="2">
    <location>
        <begin position="1"/>
        <end position="77"/>
    </location>
</feature>
<accession>G0VK27</accession>
<gene>
    <name evidence="3" type="primary">NCAS0I01930</name>
    <name evidence="3" type="ordered locus">NCAS_0I01930</name>
</gene>
<dbReference type="Proteomes" id="UP000001640">
    <property type="component" value="Chromosome 9"/>
</dbReference>
<feature type="compositionally biased region" description="Low complexity" evidence="2">
    <location>
        <begin position="210"/>
        <end position="219"/>
    </location>
</feature>
<dbReference type="PANTHER" id="PTHR12832:SF11">
    <property type="entry name" value="LD23868P"/>
    <property type="match status" value="1"/>
</dbReference>
<feature type="compositionally biased region" description="Low complexity" evidence="2">
    <location>
        <begin position="22"/>
        <end position="71"/>
    </location>
</feature>
<dbReference type="eggNOG" id="KOG1981">
    <property type="taxonomic scope" value="Eukaryota"/>
</dbReference>
<dbReference type="OMA" id="NIYRHLY"/>
<dbReference type="InterPro" id="IPR008862">
    <property type="entry name" value="Tcp11"/>
</dbReference>
<evidence type="ECO:0008006" key="5">
    <source>
        <dbReference type="Google" id="ProtNLM"/>
    </source>
</evidence>
<dbReference type="GeneID" id="96905548"/>
<evidence type="ECO:0000313" key="4">
    <source>
        <dbReference type="Proteomes" id="UP000001640"/>
    </source>
</evidence>
<name>G0VK27_NAUCA</name>
<dbReference type="GO" id="GO:0005634">
    <property type="term" value="C:nucleus"/>
    <property type="evidence" value="ECO:0007669"/>
    <property type="project" value="EnsemblFungi"/>
</dbReference>
<feature type="compositionally biased region" description="Polar residues" evidence="2">
    <location>
        <begin position="7"/>
        <end position="21"/>
    </location>
</feature>
<dbReference type="KEGG" id="ncs:NCAS_0I01930"/>
<dbReference type="GO" id="GO:0010737">
    <property type="term" value="P:protein kinase A signaling"/>
    <property type="evidence" value="ECO:0007669"/>
    <property type="project" value="TreeGrafter"/>
</dbReference>
<evidence type="ECO:0000256" key="2">
    <source>
        <dbReference type="SAM" id="MobiDB-lite"/>
    </source>
</evidence>
<evidence type="ECO:0000256" key="1">
    <source>
        <dbReference type="ARBA" id="ARBA00010954"/>
    </source>
</evidence>